<dbReference type="AlphaFoldDB" id="S0P160"/>
<dbReference type="InterPro" id="IPR036890">
    <property type="entry name" value="HATPase_C_sf"/>
</dbReference>
<keyword evidence="1" id="KW-0479">Metal-binding</keyword>
<sequence length="485" mass="55468">MSKELVTLEPYASSLIESMRSIGYSFETAIADIIDNSISAKATEINIYQRVKNGLPSIQIIDDGSGMSRSELLDALRLGSKNPTEYREKDDLGRFGLGLKSASFSQCRILTVVSKMNNEIHGFQWDLDIVAKTNGFVVRELDEIEISSFSNLSYLNERECGTIVQWENFDRINDSTHDLQDELADLMIIAIEHISLIFHRFLNNKLTIQVNNEKVIPKDPFLKNNGGTQERPIEKIKIEGETITLRPYVLPHLSKLSAADKRLASKANEYYKSQGFYLYRNERLIVWGSYLGVSRKTELGKNLRIQVDIPNSLDYLWEIDVKKSRANVPSIIKKNLSKAIVDGENVSRRVYTFRGNKEVTDIESMWSFFSDRDNKFHFEVNTENPLYKQLAYTMNDDEYRLFQMYLKTLSENLPVQKIYAEVADGKGNIGTQDENLIDDLKAIVEQTNVISSVDIKEILKSLLSTEPYKSSNEAVDYINRKLGEL</sequence>
<organism evidence="3 4">
    <name type="scientific">Enterococcus sulfureus ATCC 49903</name>
    <dbReference type="NCBI Taxonomy" id="1140003"/>
    <lineage>
        <taxon>Bacteria</taxon>
        <taxon>Bacillati</taxon>
        <taxon>Bacillota</taxon>
        <taxon>Bacilli</taxon>
        <taxon>Lactobacillales</taxon>
        <taxon>Enterococcaceae</taxon>
        <taxon>Enterococcus</taxon>
    </lineage>
</organism>
<dbReference type="Proteomes" id="UP000015961">
    <property type="component" value="Unassembled WGS sequence"/>
</dbReference>
<dbReference type="RefSeq" id="WP_016185106.1">
    <property type="nucleotide sequence ID" value="NZ_ASWO01000001.1"/>
</dbReference>
<dbReference type="GO" id="GO:0046872">
    <property type="term" value="F:metal ion binding"/>
    <property type="evidence" value="ECO:0007669"/>
    <property type="project" value="UniProtKB-KW"/>
</dbReference>
<gene>
    <name evidence="3" type="ORF">I573_00608</name>
</gene>
<proteinExistence type="predicted"/>
<dbReference type="Gene3D" id="3.30.565.10">
    <property type="entry name" value="Histidine kinase-like ATPase, C-terminal domain"/>
    <property type="match status" value="1"/>
</dbReference>
<dbReference type="STRING" id="1140003.OMY_00615"/>
<dbReference type="PANTHER" id="PTHR23337">
    <property type="entry name" value="ZINC FINGER CW-TYPE COILED-COIL DOMAIN PROTEIN 1"/>
    <property type="match status" value="1"/>
</dbReference>
<reference evidence="3 4" key="1">
    <citation type="submission" date="2013-03" db="EMBL/GenBank/DDBJ databases">
        <title>The Genome Sequence of Enterococcus sulfureus ATCC_49903 (PacBio/Illumina hybrid assembly).</title>
        <authorList>
            <consortium name="The Broad Institute Genomics Platform"/>
            <consortium name="The Broad Institute Genome Sequencing Center for Infectious Disease"/>
            <person name="Earl A."/>
            <person name="Russ C."/>
            <person name="Gilmore M."/>
            <person name="Surin D."/>
            <person name="Walker B."/>
            <person name="Young S."/>
            <person name="Zeng Q."/>
            <person name="Gargeya S."/>
            <person name="Fitzgerald M."/>
            <person name="Haas B."/>
            <person name="Abouelleil A."/>
            <person name="Allen A.W."/>
            <person name="Alvarado L."/>
            <person name="Arachchi H.M."/>
            <person name="Berlin A.M."/>
            <person name="Chapman S.B."/>
            <person name="Gainer-Dewar J."/>
            <person name="Goldberg J."/>
            <person name="Griggs A."/>
            <person name="Gujja S."/>
            <person name="Hansen M."/>
            <person name="Howarth C."/>
            <person name="Imamovic A."/>
            <person name="Ireland A."/>
            <person name="Larimer J."/>
            <person name="McCowan C."/>
            <person name="Murphy C."/>
            <person name="Pearson M."/>
            <person name="Poon T.W."/>
            <person name="Priest M."/>
            <person name="Roberts A."/>
            <person name="Saif S."/>
            <person name="Shea T."/>
            <person name="Sisk P."/>
            <person name="Sykes S."/>
            <person name="Wortman J."/>
            <person name="Nusbaum C."/>
            <person name="Birren B."/>
        </authorList>
    </citation>
    <scope>NUCLEOTIDE SEQUENCE [LARGE SCALE GENOMIC DNA]</scope>
    <source>
        <strain evidence="3 4">ATCC 49903</strain>
    </source>
</reference>
<dbReference type="PATRIC" id="fig|1140003.3.peg.609"/>
<evidence type="ECO:0000313" key="3">
    <source>
        <dbReference type="EMBL" id="EOT87552.1"/>
    </source>
</evidence>
<protein>
    <recommendedName>
        <fullName evidence="5">ATP-binding protein</fullName>
    </recommendedName>
</protein>
<dbReference type="SUPFAM" id="SSF55874">
    <property type="entry name" value="ATPase domain of HSP90 chaperone/DNA topoisomerase II/histidine kinase"/>
    <property type="match status" value="1"/>
</dbReference>
<dbReference type="Pfam" id="PF13589">
    <property type="entry name" value="HATPase_c_3"/>
    <property type="match status" value="1"/>
</dbReference>
<evidence type="ECO:0000256" key="2">
    <source>
        <dbReference type="ARBA" id="ARBA00023054"/>
    </source>
</evidence>
<dbReference type="PANTHER" id="PTHR23337:SF3">
    <property type="entry name" value="MORC FAMILY CW-TYPE ZINC FINGER 2"/>
    <property type="match status" value="1"/>
</dbReference>
<evidence type="ECO:0008006" key="5">
    <source>
        <dbReference type="Google" id="ProtNLM"/>
    </source>
</evidence>
<evidence type="ECO:0000256" key="1">
    <source>
        <dbReference type="ARBA" id="ARBA00022723"/>
    </source>
</evidence>
<dbReference type="EMBL" id="ASWO01000001">
    <property type="protein sequence ID" value="EOT87552.1"/>
    <property type="molecule type" value="Genomic_DNA"/>
</dbReference>
<dbReference type="eggNOG" id="COG0323">
    <property type="taxonomic scope" value="Bacteria"/>
</dbReference>
<keyword evidence="2" id="KW-0175">Coiled coil</keyword>
<dbReference type="OrthoDB" id="9813438at2"/>
<accession>S0P160</accession>
<evidence type="ECO:0000313" key="4">
    <source>
        <dbReference type="Proteomes" id="UP000015961"/>
    </source>
</evidence>
<comment type="caution">
    <text evidence="3">The sequence shown here is derived from an EMBL/GenBank/DDBJ whole genome shotgun (WGS) entry which is preliminary data.</text>
</comment>
<keyword evidence="4" id="KW-1185">Reference proteome</keyword>
<name>S0P160_9ENTE</name>